<sequence length="135" mass="15195">MSCLSSPLSWISSQIYRRTFDSLLDLCWVTKRTCLVQSTLEQKASGLMDFSQTGAIKDSSNSLIVVFSPVSASLEPVDVYGLTQRPLQDVNQSNCQSAGAVTRLCVPVQYKFVFFFFSKENSCVFMYRNQSQTLF</sequence>
<evidence type="ECO:0000313" key="1">
    <source>
        <dbReference type="EMBL" id="CAJ1057155.1"/>
    </source>
</evidence>
<dbReference type="EMBL" id="OY660868">
    <property type="protein sequence ID" value="CAJ1057155.1"/>
    <property type="molecule type" value="Genomic_DNA"/>
</dbReference>
<organism evidence="1 2">
    <name type="scientific">Xyrichtys novacula</name>
    <name type="common">Pearly razorfish</name>
    <name type="synonym">Hemipteronotus novacula</name>
    <dbReference type="NCBI Taxonomy" id="13765"/>
    <lineage>
        <taxon>Eukaryota</taxon>
        <taxon>Metazoa</taxon>
        <taxon>Chordata</taxon>
        <taxon>Craniata</taxon>
        <taxon>Vertebrata</taxon>
        <taxon>Euteleostomi</taxon>
        <taxon>Actinopterygii</taxon>
        <taxon>Neopterygii</taxon>
        <taxon>Teleostei</taxon>
        <taxon>Neoteleostei</taxon>
        <taxon>Acanthomorphata</taxon>
        <taxon>Eupercaria</taxon>
        <taxon>Labriformes</taxon>
        <taxon>Labridae</taxon>
        <taxon>Xyrichtys</taxon>
    </lineage>
</organism>
<accession>A0AAV1F7Z0</accession>
<protein>
    <submittedName>
        <fullName evidence="1">Uncharacterized protein</fullName>
    </submittedName>
</protein>
<reference evidence="1" key="1">
    <citation type="submission" date="2023-08" db="EMBL/GenBank/DDBJ databases">
        <authorList>
            <person name="Alioto T."/>
            <person name="Alioto T."/>
            <person name="Gomez Garrido J."/>
        </authorList>
    </citation>
    <scope>NUCLEOTIDE SEQUENCE</scope>
</reference>
<evidence type="ECO:0000313" key="2">
    <source>
        <dbReference type="Proteomes" id="UP001178508"/>
    </source>
</evidence>
<keyword evidence="2" id="KW-1185">Reference proteome</keyword>
<name>A0AAV1F7Z0_XYRNO</name>
<dbReference type="Proteomes" id="UP001178508">
    <property type="component" value="Chromosome 5"/>
</dbReference>
<gene>
    <name evidence="1" type="ORF">XNOV1_A033070</name>
</gene>
<dbReference type="AlphaFoldDB" id="A0AAV1F7Z0"/>
<proteinExistence type="predicted"/>